<dbReference type="Proteomes" id="UP001465426">
    <property type="component" value="Unassembled WGS sequence"/>
</dbReference>
<dbReference type="RefSeq" id="WP_349204458.1">
    <property type="nucleotide sequence ID" value="NZ_JBBMFN010000008.1"/>
</dbReference>
<name>A0ABV1EVL0_9BACI</name>
<sequence>MKKESYKSKNKKTKSTYSLRKLIPEITGIPNLKDALFDAEYKAVQRIVKVMKNITGNNEVRQRIPHEEKDSFIIITRNLYNMIKNDQSGEGQELFARMAAEELLTGKEYEKLIGFFKEGFKANPELPLNKLLIERVNSDDSFYQLQDGIEQLVQRDINLLVDLDSHSVREQRIKEYLSFLKDSSEMNAWRNSVESDLKAELFKKKIIAIAMEKGLDVKKVLEGKDHDLLEEVTGEIIKRDIEAYLRNMDETDS</sequence>
<evidence type="ECO:0000313" key="2">
    <source>
        <dbReference type="Proteomes" id="UP001465426"/>
    </source>
</evidence>
<protein>
    <submittedName>
        <fullName evidence="1">Uncharacterized protein</fullName>
    </submittedName>
</protein>
<accession>A0ABV1EVL0</accession>
<gene>
    <name evidence="1" type="ORF">WMO63_05545</name>
</gene>
<reference evidence="1 2" key="1">
    <citation type="submission" date="2024-03" db="EMBL/GenBank/DDBJ databases">
        <title>Human intestinal bacterial collection.</title>
        <authorList>
            <person name="Pauvert C."/>
            <person name="Hitch T.C.A."/>
            <person name="Clavel T."/>
        </authorList>
    </citation>
    <scope>NUCLEOTIDE SEQUENCE [LARGE SCALE GENOMIC DNA]</scope>
    <source>
        <strain evidence="1 2">CLA-SR-H024</strain>
    </source>
</reference>
<comment type="caution">
    <text evidence="1">The sequence shown here is derived from an EMBL/GenBank/DDBJ whole genome shotgun (WGS) entry which is preliminary data.</text>
</comment>
<dbReference type="EMBL" id="JBBMFN010000008">
    <property type="protein sequence ID" value="MEQ2465135.1"/>
    <property type="molecule type" value="Genomic_DNA"/>
</dbReference>
<proteinExistence type="predicted"/>
<keyword evidence="2" id="KW-1185">Reference proteome</keyword>
<evidence type="ECO:0000313" key="1">
    <source>
        <dbReference type="EMBL" id="MEQ2465135.1"/>
    </source>
</evidence>
<organism evidence="1 2">
    <name type="scientific">Niallia hominis</name>
    <dbReference type="NCBI Taxonomy" id="3133173"/>
    <lineage>
        <taxon>Bacteria</taxon>
        <taxon>Bacillati</taxon>
        <taxon>Bacillota</taxon>
        <taxon>Bacilli</taxon>
        <taxon>Bacillales</taxon>
        <taxon>Bacillaceae</taxon>
        <taxon>Niallia</taxon>
    </lineage>
</organism>